<name>A0A3G5AC49_9VIRU</name>
<gene>
    <name evidence="1" type="ORF">Hyperionvirus40_10</name>
</gene>
<sequence>MSSKKAAVVSFDRSPEEQKIARAFLARTGPTAKRPYRIRYTDKDFPSLPTRWIKGRFDTEDECRDWIKVNGIPCWNYHIEFHQT</sequence>
<organism evidence="1">
    <name type="scientific">Hyperionvirus sp</name>
    <dbReference type="NCBI Taxonomy" id="2487770"/>
    <lineage>
        <taxon>Viruses</taxon>
        <taxon>Varidnaviria</taxon>
        <taxon>Bamfordvirae</taxon>
        <taxon>Nucleocytoviricota</taxon>
        <taxon>Megaviricetes</taxon>
        <taxon>Imitervirales</taxon>
        <taxon>Mimiviridae</taxon>
        <taxon>Klosneuvirinae</taxon>
    </lineage>
</organism>
<reference evidence="1" key="1">
    <citation type="submission" date="2018-10" db="EMBL/GenBank/DDBJ databases">
        <title>Hidden diversity of soil giant viruses.</title>
        <authorList>
            <person name="Schulz F."/>
            <person name="Alteio L."/>
            <person name="Goudeau D."/>
            <person name="Ryan E.M."/>
            <person name="Malmstrom R.R."/>
            <person name="Blanchard J."/>
            <person name="Woyke T."/>
        </authorList>
    </citation>
    <scope>NUCLEOTIDE SEQUENCE</scope>
    <source>
        <strain evidence="1">HYV1</strain>
    </source>
</reference>
<proteinExistence type="predicted"/>
<protein>
    <submittedName>
        <fullName evidence="1">Uncharacterized protein</fullName>
    </submittedName>
</protein>
<dbReference type="EMBL" id="MK072422">
    <property type="protein sequence ID" value="AYV84806.1"/>
    <property type="molecule type" value="Genomic_DNA"/>
</dbReference>
<accession>A0A3G5AC49</accession>
<evidence type="ECO:0000313" key="1">
    <source>
        <dbReference type="EMBL" id="AYV84806.1"/>
    </source>
</evidence>